<protein>
    <submittedName>
        <fullName evidence="2">Uncharacterized protein</fullName>
    </submittedName>
</protein>
<keyword evidence="1" id="KW-1133">Transmembrane helix</keyword>
<organism evidence="2 3">
    <name type="scientific">Cohnella lupini</name>
    <dbReference type="NCBI Taxonomy" id="1294267"/>
    <lineage>
        <taxon>Bacteria</taxon>
        <taxon>Bacillati</taxon>
        <taxon>Bacillota</taxon>
        <taxon>Bacilli</taxon>
        <taxon>Bacillales</taxon>
        <taxon>Paenibacillaceae</taxon>
        <taxon>Cohnella</taxon>
    </lineage>
</organism>
<accession>A0A3D9HQG3</accession>
<keyword evidence="3" id="KW-1185">Reference proteome</keyword>
<evidence type="ECO:0000256" key="1">
    <source>
        <dbReference type="SAM" id="Phobius"/>
    </source>
</evidence>
<keyword evidence="1" id="KW-0812">Transmembrane</keyword>
<dbReference type="AlphaFoldDB" id="A0A3D9HQG3"/>
<name>A0A3D9HQG3_9BACL</name>
<evidence type="ECO:0000313" key="2">
    <source>
        <dbReference type="EMBL" id="RED51635.1"/>
    </source>
</evidence>
<sequence length="151" mass="17014">MTNRGVKFSLICIGSFFCFLISNFAFRSFLVSCIFLIIASVSGILTVFFIKESKFSIWIFCLILVFFSSKEAYKYLADVPAYLNKNYAQLQGIGIVHQGQGRSSGLSLEVNGKTFNVNYPGIHVSLNDSGNRFVVWYLPHTGFPIKIEKLQ</sequence>
<feature type="transmembrane region" description="Helical" evidence="1">
    <location>
        <begin position="55"/>
        <end position="73"/>
    </location>
</feature>
<feature type="transmembrane region" description="Helical" evidence="1">
    <location>
        <begin position="6"/>
        <end position="22"/>
    </location>
</feature>
<dbReference type="OrthoDB" id="2845455at2"/>
<proteinExistence type="predicted"/>
<dbReference type="RefSeq" id="WP_147304234.1">
    <property type="nucleotide sequence ID" value="NZ_QRDY01000042.1"/>
</dbReference>
<comment type="caution">
    <text evidence="2">The sequence shown here is derived from an EMBL/GenBank/DDBJ whole genome shotgun (WGS) entry which is preliminary data.</text>
</comment>
<feature type="transmembrane region" description="Helical" evidence="1">
    <location>
        <begin position="29"/>
        <end position="49"/>
    </location>
</feature>
<reference evidence="2 3" key="1">
    <citation type="submission" date="2018-07" db="EMBL/GenBank/DDBJ databases">
        <title>Genomic Encyclopedia of Type Strains, Phase III (KMG-III): the genomes of soil and plant-associated and newly described type strains.</title>
        <authorList>
            <person name="Whitman W."/>
        </authorList>
    </citation>
    <scope>NUCLEOTIDE SEQUENCE [LARGE SCALE GENOMIC DNA]</scope>
    <source>
        <strain evidence="2 3">CECT 8236</strain>
    </source>
</reference>
<dbReference type="Proteomes" id="UP000256869">
    <property type="component" value="Unassembled WGS sequence"/>
</dbReference>
<gene>
    <name evidence="2" type="ORF">DFP95_14210</name>
</gene>
<evidence type="ECO:0000313" key="3">
    <source>
        <dbReference type="Proteomes" id="UP000256869"/>
    </source>
</evidence>
<dbReference type="EMBL" id="QRDY01000042">
    <property type="protein sequence ID" value="RED51635.1"/>
    <property type="molecule type" value="Genomic_DNA"/>
</dbReference>
<keyword evidence="1" id="KW-0472">Membrane</keyword>